<feature type="non-terminal residue" evidence="7">
    <location>
        <position position="277"/>
    </location>
</feature>
<feature type="transmembrane region" description="Helical" evidence="5">
    <location>
        <begin position="130"/>
        <end position="147"/>
    </location>
</feature>
<sequence>MNNIKYLNSNNNFIGLLAGFGGYTLFVLLDSIIKKYLVTNYSVFQINFFICFFSFIPTCLFLHFYSGWSVLINNTIHIQLLRGVFGVVGGAFVVNSFINHSFSEIYPILFSAPLILCVMSFFFLKEKVGYNRWAAVLIGFVGVLIVSRPGTIHFTLSLLGLFVSAFLMSASVILIRKYGNNQSSIAFTFYGFLSATIINALLCAKNYNPLMQFDIYIFIFCGVIIGMAGLFISVSARTLESSIFAPIQYSQLIAGLILGYLFFRDLPDLFEIIGSII</sequence>
<protein>
    <recommendedName>
        <fullName evidence="6">EamA domain-containing protein</fullName>
    </recommendedName>
</protein>
<proteinExistence type="predicted"/>
<keyword evidence="4 5" id="KW-0472">Membrane</keyword>
<dbReference type="PANTHER" id="PTHR22911">
    <property type="entry name" value="ACYL-MALONYL CONDENSING ENZYME-RELATED"/>
    <property type="match status" value="1"/>
</dbReference>
<feature type="transmembrane region" description="Helical" evidence="5">
    <location>
        <begin position="76"/>
        <end position="98"/>
    </location>
</feature>
<evidence type="ECO:0000256" key="4">
    <source>
        <dbReference type="ARBA" id="ARBA00023136"/>
    </source>
</evidence>
<evidence type="ECO:0000313" key="7">
    <source>
        <dbReference type="EMBL" id="SVC73504.1"/>
    </source>
</evidence>
<evidence type="ECO:0000256" key="5">
    <source>
        <dbReference type="SAM" id="Phobius"/>
    </source>
</evidence>
<dbReference type="PANTHER" id="PTHR22911:SF6">
    <property type="entry name" value="SOLUTE CARRIER FAMILY 35 MEMBER G1"/>
    <property type="match status" value="1"/>
</dbReference>
<evidence type="ECO:0000259" key="6">
    <source>
        <dbReference type="Pfam" id="PF00892"/>
    </source>
</evidence>
<comment type="subcellular location">
    <subcellularLocation>
        <location evidence="1">Membrane</location>
        <topology evidence="1">Multi-pass membrane protein</topology>
    </subcellularLocation>
</comment>
<feature type="transmembrane region" description="Helical" evidence="5">
    <location>
        <begin position="242"/>
        <end position="263"/>
    </location>
</feature>
<name>A0A382PJD3_9ZZZZ</name>
<feature type="transmembrane region" description="Helical" evidence="5">
    <location>
        <begin position="154"/>
        <end position="175"/>
    </location>
</feature>
<dbReference type="AlphaFoldDB" id="A0A382PJD3"/>
<keyword evidence="2 5" id="KW-0812">Transmembrane</keyword>
<reference evidence="7" key="1">
    <citation type="submission" date="2018-05" db="EMBL/GenBank/DDBJ databases">
        <authorList>
            <person name="Lanie J.A."/>
            <person name="Ng W.-L."/>
            <person name="Kazmierczak K.M."/>
            <person name="Andrzejewski T.M."/>
            <person name="Davidsen T.M."/>
            <person name="Wayne K.J."/>
            <person name="Tettelin H."/>
            <person name="Glass J.I."/>
            <person name="Rusch D."/>
            <person name="Podicherti R."/>
            <person name="Tsui H.-C.T."/>
            <person name="Winkler M.E."/>
        </authorList>
    </citation>
    <scope>NUCLEOTIDE SEQUENCE</scope>
</reference>
<dbReference type="GO" id="GO:0016020">
    <property type="term" value="C:membrane"/>
    <property type="evidence" value="ECO:0007669"/>
    <property type="project" value="UniProtKB-SubCell"/>
</dbReference>
<dbReference type="Pfam" id="PF00892">
    <property type="entry name" value="EamA"/>
    <property type="match status" value="2"/>
</dbReference>
<evidence type="ECO:0000256" key="3">
    <source>
        <dbReference type="ARBA" id="ARBA00022989"/>
    </source>
</evidence>
<feature type="transmembrane region" description="Helical" evidence="5">
    <location>
        <begin position="12"/>
        <end position="29"/>
    </location>
</feature>
<organism evidence="7">
    <name type="scientific">marine metagenome</name>
    <dbReference type="NCBI Taxonomy" id="408172"/>
    <lineage>
        <taxon>unclassified sequences</taxon>
        <taxon>metagenomes</taxon>
        <taxon>ecological metagenomes</taxon>
    </lineage>
</organism>
<dbReference type="EMBL" id="UINC01107834">
    <property type="protein sequence ID" value="SVC73504.1"/>
    <property type="molecule type" value="Genomic_DNA"/>
</dbReference>
<evidence type="ECO:0000256" key="1">
    <source>
        <dbReference type="ARBA" id="ARBA00004141"/>
    </source>
</evidence>
<gene>
    <name evidence="7" type="ORF">METZ01_LOCUS326358</name>
</gene>
<feature type="domain" description="EamA" evidence="6">
    <location>
        <begin position="17"/>
        <end position="147"/>
    </location>
</feature>
<feature type="transmembrane region" description="Helical" evidence="5">
    <location>
        <begin position="41"/>
        <end position="64"/>
    </location>
</feature>
<dbReference type="InterPro" id="IPR037185">
    <property type="entry name" value="EmrE-like"/>
</dbReference>
<dbReference type="SUPFAM" id="SSF103481">
    <property type="entry name" value="Multidrug resistance efflux transporter EmrE"/>
    <property type="match status" value="2"/>
</dbReference>
<keyword evidence="3 5" id="KW-1133">Transmembrane helix</keyword>
<evidence type="ECO:0000256" key="2">
    <source>
        <dbReference type="ARBA" id="ARBA00022692"/>
    </source>
</evidence>
<feature type="transmembrane region" description="Helical" evidence="5">
    <location>
        <begin position="187"/>
        <end position="204"/>
    </location>
</feature>
<dbReference type="InterPro" id="IPR000620">
    <property type="entry name" value="EamA_dom"/>
</dbReference>
<feature type="transmembrane region" description="Helical" evidence="5">
    <location>
        <begin position="216"/>
        <end position="236"/>
    </location>
</feature>
<accession>A0A382PJD3</accession>
<feature type="transmembrane region" description="Helical" evidence="5">
    <location>
        <begin position="105"/>
        <end position="124"/>
    </location>
</feature>
<feature type="domain" description="EamA" evidence="6">
    <location>
        <begin position="157"/>
        <end position="277"/>
    </location>
</feature>